<organism evidence="2 3">
    <name type="scientific">Fasciolopsis buskii</name>
    <dbReference type="NCBI Taxonomy" id="27845"/>
    <lineage>
        <taxon>Eukaryota</taxon>
        <taxon>Metazoa</taxon>
        <taxon>Spiralia</taxon>
        <taxon>Lophotrochozoa</taxon>
        <taxon>Platyhelminthes</taxon>
        <taxon>Trematoda</taxon>
        <taxon>Digenea</taxon>
        <taxon>Plagiorchiida</taxon>
        <taxon>Echinostomata</taxon>
        <taxon>Echinostomatoidea</taxon>
        <taxon>Fasciolidae</taxon>
        <taxon>Fasciolopsis</taxon>
    </lineage>
</organism>
<comment type="caution">
    <text evidence="2">The sequence shown here is derived from an EMBL/GenBank/DDBJ whole genome shotgun (WGS) entry which is preliminary data.</text>
</comment>
<dbReference type="OrthoDB" id="6275202at2759"/>
<accession>A0A8E0RS44</accession>
<protein>
    <submittedName>
        <fullName evidence="2">Lysine-specific histone demethylase 1A</fullName>
    </submittedName>
</protein>
<keyword evidence="3" id="KW-1185">Reference proteome</keyword>
<feature type="compositionally biased region" description="Polar residues" evidence="1">
    <location>
        <begin position="182"/>
        <end position="202"/>
    </location>
</feature>
<dbReference type="AlphaFoldDB" id="A0A8E0RS44"/>
<gene>
    <name evidence="2" type="ORF">FBUS_09417</name>
</gene>
<feature type="compositionally biased region" description="Basic and acidic residues" evidence="1">
    <location>
        <begin position="163"/>
        <end position="176"/>
    </location>
</feature>
<sequence>MHGRRLTEGEIDVDDADSVSADEEPMEEEADDLLSPAEKAARICRLPAKDVHPNEVALLPFLDTCTRSIRDAYICVRNFACMLWSEDPCVQVTLARLTNYVTCNMSAENMRLMLDAGLTAPVPSSATTSIIGAGSIQHASNSSASSANEEPSSIGTAGSSHSGRQDGTRHTKDSTRSYHFRPTNNSVSSLPPNWSPWGTSQSRANRDKLCYYAILFLER</sequence>
<evidence type="ECO:0000313" key="2">
    <source>
        <dbReference type="EMBL" id="KAA0191155.1"/>
    </source>
</evidence>
<proteinExistence type="predicted"/>
<evidence type="ECO:0000256" key="1">
    <source>
        <dbReference type="SAM" id="MobiDB-lite"/>
    </source>
</evidence>
<dbReference type="Gene3D" id="1.10.10.10">
    <property type="entry name" value="Winged helix-like DNA-binding domain superfamily/Winged helix DNA-binding domain"/>
    <property type="match status" value="1"/>
</dbReference>
<reference evidence="2" key="1">
    <citation type="submission" date="2019-05" db="EMBL/GenBank/DDBJ databases">
        <title>Annotation for the trematode Fasciolopsis buski.</title>
        <authorList>
            <person name="Choi Y.-J."/>
        </authorList>
    </citation>
    <scope>NUCLEOTIDE SEQUENCE</scope>
    <source>
        <strain evidence="2">HT</strain>
        <tissue evidence="2">Whole worm</tissue>
    </source>
</reference>
<feature type="region of interest" description="Disordered" evidence="1">
    <location>
        <begin position="140"/>
        <end position="202"/>
    </location>
</feature>
<feature type="compositionally biased region" description="Acidic residues" evidence="1">
    <location>
        <begin position="9"/>
        <end position="32"/>
    </location>
</feature>
<feature type="region of interest" description="Disordered" evidence="1">
    <location>
        <begin position="1"/>
        <end position="32"/>
    </location>
</feature>
<feature type="compositionally biased region" description="Low complexity" evidence="1">
    <location>
        <begin position="140"/>
        <end position="153"/>
    </location>
</feature>
<evidence type="ECO:0000313" key="3">
    <source>
        <dbReference type="Proteomes" id="UP000728185"/>
    </source>
</evidence>
<dbReference type="Proteomes" id="UP000728185">
    <property type="component" value="Unassembled WGS sequence"/>
</dbReference>
<dbReference type="InterPro" id="IPR036388">
    <property type="entry name" value="WH-like_DNA-bd_sf"/>
</dbReference>
<name>A0A8E0RS44_9TREM</name>
<dbReference type="EMBL" id="LUCM01006522">
    <property type="protein sequence ID" value="KAA0191155.1"/>
    <property type="molecule type" value="Genomic_DNA"/>
</dbReference>